<dbReference type="PANTHER" id="PTHR36566">
    <property type="entry name" value="NICKEL INSERTION PROTEIN-RELATED"/>
    <property type="match status" value="1"/>
</dbReference>
<comment type="caution">
    <text evidence="2">The sequence shown here is derived from an EMBL/GenBank/DDBJ whole genome shotgun (WGS) entry which is preliminary data.</text>
</comment>
<evidence type="ECO:0000313" key="2">
    <source>
        <dbReference type="EMBL" id="EGC81982.1"/>
    </source>
</evidence>
<reference evidence="2 3" key="1">
    <citation type="submission" date="2011-01" db="EMBL/GenBank/DDBJ databases">
        <authorList>
            <person name="Durkin A.S."/>
            <person name="Madupu R."/>
            <person name="Torralba M."/>
            <person name="Gillis M."/>
            <person name="Methe B."/>
            <person name="Sutton G."/>
            <person name="Nelson K.E."/>
        </authorList>
    </citation>
    <scope>NUCLEOTIDE SEQUENCE [LARGE SCALE GENOMIC DNA]</scope>
    <source>
        <strain evidence="2 3">ACS-065-V-Col13</strain>
    </source>
</reference>
<keyword evidence="1" id="KW-0533">Nickel</keyword>
<organism evidence="2 3">
    <name type="scientific">Anaerococcus prevotii ACS-065-V-Col13</name>
    <dbReference type="NCBI Taxonomy" id="879305"/>
    <lineage>
        <taxon>Bacteria</taxon>
        <taxon>Bacillati</taxon>
        <taxon>Bacillota</taxon>
        <taxon>Tissierellia</taxon>
        <taxon>Tissierellales</taxon>
        <taxon>Peptoniphilaceae</taxon>
        <taxon>Anaerococcus</taxon>
    </lineage>
</organism>
<dbReference type="EMBL" id="AEXM01000026">
    <property type="protein sequence ID" value="EGC81982.1"/>
    <property type="molecule type" value="Genomic_DNA"/>
</dbReference>
<keyword evidence="3" id="KW-1185">Reference proteome</keyword>
<evidence type="ECO:0000256" key="1">
    <source>
        <dbReference type="ARBA" id="ARBA00022596"/>
    </source>
</evidence>
<name>F0GW64_9FIRM</name>
<dbReference type="Proteomes" id="UP000005286">
    <property type="component" value="Unassembled WGS sequence"/>
</dbReference>
<dbReference type="PANTHER" id="PTHR36566:SF1">
    <property type="entry name" value="PYRIDINIUM-3,5-BISTHIOCARBOXYLIC ACID MONONUCLEOTIDE NICKEL INSERTION PROTEIN"/>
    <property type="match status" value="1"/>
</dbReference>
<dbReference type="PATRIC" id="fig|879305.3.peg.1045"/>
<dbReference type="eggNOG" id="COG1641">
    <property type="taxonomic scope" value="Bacteria"/>
</dbReference>
<dbReference type="InterPro" id="IPR002822">
    <property type="entry name" value="Ni_insertion"/>
</dbReference>
<sequence length="122" mass="14437">MNVARDCFYTPIFMKKNRPAYKLSVLCDYDKIEEVEDIIFSNTTSIGIRKIPVERTILDREMINISYDNLNLKYKKVSHKESTYVYPEYQSAIDLSREEGLSIKKAFNKLKEIYGENYEDEI</sequence>
<evidence type="ECO:0008006" key="4">
    <source>
        <dbReference type="Google" id="ProtNLM"/>
    </source>
</evidence>
<gene>
    <name evidence="2" type="ORF">HMPREF9290_0432</name>
</gene>
<proteinExistence type="predicted"/>
<dbReference type="STRING" id="879305.HMPREF9290_0432"/>
<accession>F0GW64</accession>
<protein>
    <recommendedName>
        <fullName evidence="4">TIGR00299 family protein</fullName>
    </recommendedName>
</protein>
<dbReference type="AlphaFoldDB" id="F0GW64"/>
<evidence type="ECO:0000313" key="3">
    <source>
        <dbReference type="Proteomes" id="UP000005286"/>
    </source>
</evidence>
<dbReference type="Gene3D" id="3.30.70.1380">
    <property type="entry name" value="Transcriptional regulatory protein pf0864 domain like"/>
    <property type="match status" value="1"/>
</dbReference>
<dbReference type="Pfam" id="PF01969">
    <property type="entry name" value="Ni_insertion"/>
    <property type="match status" value="1"/>
</dbReference>